<sequence length="515" mass="58276">MSGPKSTVTVAVFVTLSTLTLAKTVVFLPPPSTSYFVYHGNIAAALASRGHDVWICVPEFLLYKNLVKDQAVKVLPYGKHLGDIEKRVMKHSRMIEVFWQEEFSVSTVNFYYHTREYSRLAHDILSDQTFINAIRNLNADLFVLDSSIFNVNIVVLPYLLNTPFAFVGSFHEPPLNRVPFNQGAPDYPMDHMSNRLTFADRVVNFLIHLVRVNDLFHDSSLVSRFAAHKPYKSINALAGDAEIFIAETDHVLDYPRLMLPNTKLVGGSSASVAKPLIGELKKFVDESKHGIVVVSFGASVINVPAPITTKMAAAFRQLDLRVVWNVNLTSPDPGHIRTSLWMPQNDLLGNEKTKLFVSHCGKNGQYEALYHAVPILCLPIFADQGYNSERIKIKQLGLRADIRKISADELAAMMKEIIYEGNFTENMKKASRLYRELYKDPKTECAYWLDHVLKYGGAYMRSAAQDMPWYQLYLLDVITALLAVTSLILLVVYQLAKLCYTCLLTRFNDRKRKPD</sequence>
<dbReference type="OrthoDB" id="5835829at2759"/>
<keyword evidence="3 4" id="KW-0808">Transferase</keyword>
<dbReference type="PANTHER" id="PTHR48043">
    <property type="entry name" value="EG:EG0003.4 PROTEIN-RELATED"/>
    <property type="match status" value="1"/>
</dbReference>
<keyword evidence="2 4" id="KW-0328">Glycosyltransferase</keyword>
<dbReference type="CDD" id="cd03784">
    <property type="entry name" value="GT1_Gtf-like"/>
    <property type="match status" value="1"/>
</dbReference>
<dbReference type="InterPro" id="IPR035595">
    <property type="entry name" value="UDP_glycos_trans_CS"/>
</dbReference>
<evidence type="ECO:0000256" key="2">
    <source>
        <dbReference type="ARBA" id="ARBA00022676"/>
    </source>
</evidence>
<dbReference type="EC" id="2.4.1.17" evidence="5"/>
<dbReference type="AlphaFoldDB" id="A0A8S3YHH4"/>
<dbReference type="PROSITE" id="PS00375">
    <property type="entry name" value="UDPGT"/>
    <property type="match status" value="1"/>
</dbReference>
<keyword evidence="5" id="KW-1133">Transmembrane helix</keyword>
<gene>
    <name evidence="6" type="ORF">CUNI_LOCUS1386</name>
</gene>
<evidence type="ECO:0000256" key="1">
    <source>
        <dbReference type="ARBA" id="ARBA00009995"/>
    </source>
</evidence>
<keyword evidence="7" id="KW-1185">Reference proteome</keyword>
<comment type="similarity">
    <text evidence="1 4">Belongs to the UDP-glycosyltransferase family.</text>
</comment>
<evidence type="ECO:0000256" key="4">
    <source>
        <dbReference type="RuleBase" id="RU003718"/>
    </source>
</evidence>
<evidence type="ECO:0000313" key="7">
    <source>
        <dbReference type="Proteomes" id="UP000678393"/>
    </source>
</evidence>
<dbReference type="InterPro" id="IPR050271">
    <property type="entry name" value="UDP-glycosyltransferase"/>
</dbReference>
<evidence type="ECO:0000256" key="5">
    <source>
        <dbReference type="RuleBase" id="RU362059"/>
    </source>
</evidence>
<dbReference type="PANTHER" id="PTHR48043:SF145">
    <property type="entry name" value="FI06409P-RELATED"/>
    <property type="match status" value="1"/>
</dbReference>
<comment type="subcellular location">
    <subcellularLocation>
        <location evidence="5">Membrane</location>
        <topology evidence="5">Single-pass membrane protein</topology>
    </subcellularLocation>
</comment>
<dbReference type="FunFam" id="3.40.50.2000:FF:000021">
    <property type="entry name" value="UDP-glucuronosyltransferase"/>
    <property type="match status" value="1"/>
</dbReference>
<proteinExistence type="inferred from homology"/>
<feature type="chain" id="PRO_5035960813" description="UDP-glucuronosyltransferase" evidence="5">
    <location>
        <begin position="23"/>
        <end position="515"/>
    </location>
</feature>
<dbReference type="InterPro" id="IPR002213">
    <property type="entry name" value="UDP_glucos_trans"/>
</dbReference>
<keyword evidence="5" id="KW-0812">Transmembrane</keyword>
<accession>A0A8S3YHH4</accession>
<dbReference type="GO" id="GO:0015020">
    <property type="term" value="F:glucuronosyltransferase activity"/>
    <property type="evidence" value="ECO:0007669"/>
    <property type="project" value="UniProtKB-EC"/>
</dbReference>
<comment type="caution">
    <text evidence="6">The sequence shown here is derived from an EMBL/GenBank/DDBJ whole genome shotgun (WGS) entry which is preliminary data.</text>
</comment>
<dbReference type="EMBL" id="CAJHNH020000169">
    <property type="protein sequence ID" value="CAG5115828.1"/>
    <property type="molecule type" value="Genomic_DNA"/>
</dbReference>
<dbReference type="Proteomes" id="UP000678393">
    <property type="component" value="Unassembled WGS sequence"/>
</dbReference>
<evidence type="ECO:0000256" key="3">
    <source>
        <dbReference type="ARBA" id="ARBA00022679"/>
    </source>
</evidence>
<evidence type="ECO:0000313" key="6">
    <source>
        <dbReference type="EMBL" id="CAG5115828.1"/>
    </source>
</evidence>
<feature type="signal peptide" evidence="5">
    <location>
        <begin position="1"/>
        <end position="22"/>
    </location>
</feature>
<keyword evidence="5" id="KW-0472">Membrane</keyword>
<dbReference type="SUPFAM" id="SSF53756">
    <property type="entry name" value="UDP-Glycosyltransferase/glycogen phosphorylase"/>
    <property type="match status" value="1"/>
</dbReference>
<dbReference type="Pfam" id="PF00201">
    <property type="entry name" value="UDPGT"/>
    <property type="match status" value="1"/>
</dbReference>
<protein>
    <recommendedName>
        <fullName evidence="5">UDP-glucuronosyltransferase</fullName>
        <ecNumber evidence="5">2.4.1.17</ecNumber>
    </recommendedName>
</protein>
<dbReference type="GO" id="GO:0016020">
    <property type="term" value="C:membrane"/>
    <property type="evidence" value="ECO:0007669"/>
    <property type="project" value="UniProtKB-SubCell"/>
</dbReference>
<feature type="transmembrane region" description="Helical" evidence="5">
    <location>
        <begin position="472"/>
        <end position="496"/>
    </location>
</feature>
<dbReference type="Gene3D" id="3.40.50.2000">
    <property type="entry name" value="Glycogen Phosphorylase B"/>
    <property type="match status" value="2"/>
</dbReference>
<reference evidence="6" key="1">
    <citation type="submission" date="2021-04" db="EMBL/GenBank/DDBJ databases">
        <authorList>
            <consortium name="Molecular Ecology Group"/>
        </authorList>
    </citation>
    <scope>NUCLEOTIDE SEQUENCE</scope>
</reference>
<keyword evidence="5" id="KW-0732">Signal</keyword>
<name>A0A8S3YHH4_9EUPU</name>
<organism evidence="6 7">
    <name type="scientific">Candidula unifasciata</name>
    <dbReference type="NCBI Taxonomy" id="100452"/>
    <lineage>
        <taxon>Eukaryota</taxon>
        <taxon>Metazoa</taxon>
        <taxon>Spiralia</taxon>
        <taxon>Lophotrochozoa</taxon>
        <taxon>Mollusca</taxon>
        <taxon>Gastropoda</taxon>
        <taxon>Heterobranchia</taxon>
        <taxon>Euthyneura</taxon>
        <taxon>Panpulmonata</taxon>
        <taxon>Eupulmonata</taxon>
        <taxon>Stylommatophora</taxon>
        <taxon>Helicina</taxon>
        <taxon>Helicoidea</taxon>
        <taxon>Geomitridae</taxon>
        <taxon>Candidula</taxon>
    </lineage>
</organism>
<comment type="catalytic activity">
    <reaction evidence="5">
        <text>glucuronate acceptor + UDP-alpha-D-glucuronate = acceptor beta-D-glucuronoside + UDP + H(+)</text>
        <dbReference type="Rhea" id="RHEA:21032"/>
        <dbReference type="ChEBI" id="CHEBI:15378"/>
        <dbReference type="ChEBI" id="CHEBI:58052"/>
        <dbReference type="ChEBI" id="CHEBI:58223"/>
        <dbReference type="ChEBI" id="CHEBI:132367"/>
        <dbReference type="ChEBI" id="CHEBI:132368"/>
        <dbReference type="EC" id="2.4.1.17"/>
    </reaction>
</comment>